<dbReference type="SUPFAM" id="SSF53383">
    <property type="entry name" value="PLP-dependent transferases"/>
    <property type="match status" value="1"/>
</dbReference>
<dbReference type="InterPro" id="IPR050087">
    <property type="entry name" value="AON_synthase_class-II"/>
</dbReference>
<evidence type="ECO:0000256" key="3">
    <source>
        <dbReference type="ARBA" id="ARBA00022679"/>
    </source>
</evidence>
<dbReference type="PANTHER" id="PTHR13693:SF77">
    <property type="entry name" value="8-AMINO-7-OXONONANOATE SYNTHASE"/>
    <property type="match status" value="1"/>
</dbReference>
<dbReference type="EMBL" id="CDPU01000031">
    <property type="protein sequence ID" value="CEO52827.1"/>
    <property type="molecule type" value="Genomic_DNA"/>
</dbReference>
<dbReference type="AlphaFoldDB" id="A0A0B7KBI7"/>
<dbReference type="PANTHER" id="PTHR13693">
    <property type="entry name" value="CLASS II AMINOTRANSFERASE/8-AMINO-7-OXONONANOATE SYNTHASE"/>
    <property type="match status" value="1"/>
</dbReference>
<dbReference type="Pfam" id="PF00155">
    <property type="entry name" value="Aminotran_1_2"/>
    <property type="match status" value="1"/>
</dbReference>
<evidence type="ECO:0000256" key="1">
    <source>
        <dbReference type="ARBA" id="ARBA00001933"/>
    </source>
</evidence>
<evidence type="ECO:0000313" key="6">
    <source>
        <dbReference type="EMBL" id="CEO52827.1"/>
    </source>
</evidence>
<dbReference type="GO" id="GO:0030170">
    <property type="term" value="F:pyridoxal phosphate binding"/>
    <property type="evidence" value="ECO:0007669"/>
    <property type="project" value="InterPro"/>
</dbReference>
<accession>A0A0B7KBI7</accession>
<organism evidence="6">
    <name type="scientific">Bionectria ochroleuca</name>
    <name type="common">Gliocladium roseum</name>
    <dbReference type="NCBI Taxonomy" id="29856"/>
    <lineage>
        <taxon>Eukaryota</taxon>
        <taxon>Fungi</taxon>
        <taxon>Dikarya</taxon>
        <taxon>Ascomycota</taxon>
        <taxon>Pezizomycotina</taxon>
        <taxon>Sordariomycetes</taxon>
        <taxon>Hypocreomycetidae</taxon>
        <taxon>Hypocreales</taxon>
        <taxon>Bionectriaceae</taxon>
        <taxon>Clonostachys</taxon>
    </lineage>
</organism>
<feature type="domain" description="Aminotransferase class I/classII large" evidence="5">
    <location>
        <begin position="64"/>
        <end position="441"/>
    </location>
</feature>
<evidence type="ECO:0000256" key="4">
    <source>
        <dbReference type="ARBA" id="ARBA00022898"/>
    </source>
</evidence>
<dbReference type="InterPro" id="IPR015422">
    <property type="entry name" value="PyrdxlP-dep_Trfase_small"/>
</dbReference>
<comment type="similarity">
    <text evidence="2">Belongs to the class-II pyridoxal-phosphate-dependent aminotransferase family. BioF subfamily.</text>
</comment>
<dbReference type="InterPro" id="IPR004839">
    <property type="entry name" value="Aminotransferase_I/II_large"/>
</dbReference>
<reference evidence="6" key="1">
    <citation type="submission" date="2015-01" db="EMBL/GenBank/DDBJ databases">
        <authorList>
            <person name="Durling Mikael"/>
        </authorList>
    </citation>
    <scope>NUCLEOTIDE SEQUENCE</scope>
</reference>
<protein>
    <recommendedName>
        <fullName evidence="5">Aminotransferase class I/classII large domain-containing protein</fullName>
    </recommendedName>
</protein>
<dbReference type="InterPro" id="IPR015424">
    <property type="entry name" value="PyrdxlP-dep_Trfase"/>
</dbReference>
<proteinExistence type="inferred from homology"/>
<dbReference type="GO" id="GO:0016740">
    <property type="term" value="F:transferase activity"/>
    <property type="evidence" value="ECO:0007669"/>
    <property type="project" value="UniProtKB-KW"/>
</dbReference>
<keyword evidence="3" id="KW-0808">Transferase</keyword>
<dbReference type="InterPro" id="IPR015421">
    <property type="entry name" value="PyrdxlP-dep_Trfase_major"/>
</dbReference>
<dbReference type="GO" id="GO:0009102">
    <property type="term" value="P:biotin biosynthetic process"/>
    <property type="evidence" value="ECO:0007669"/>
    <property type="project" value="TreeGrafter"/>
</dbReference>
<evidence type="ECO:0000259" key="5">
    <source>
        <dbReference type="Pfam" id="PF00155"/>
    </source>
</evidence>
<sequence>MILDTKQEHLSASGTLAARLNGHKVHRSPATTSSTFYKNLEEALDVRRKSNSLYSIVPVDGTEKLIDFCSNDLLSLSTSGALSKEYLAELARHPGFDTNSGGSRMVDGNYPYLEQTEKAIANFHGYEAGVMLGSGFDANVAIWTAIPRPGDVMLYDEASHASTLDGMKQSLTKHRVEFQHNDLESFRTTLSSIFASHPLVRQGKRTVIVSVEATYSMDGDICPLREMIDIANEISRNRGNVQFVVDEAYGTGTIGPEGKGFVCELGLEKEVAVVMHSFAKGLGCHGAIVVGNATIRSIIANFARSFQFTTAPPFAHVAMIKAGYNLLTTEPGREARRNVQSLVGLFYDRMTSHPLWEEAKRRGILSIPLAEGWEERPFLTHVVIVQTLQKYTYWLYFNILFAGCNVMPVSHPVVPVGQSRLKITIHGGNTQEEVEILLESIYSWVEEIFALESSGKKGQATAAAEKVYEWMRAQHLSGFGMI</sequence>
<dbReference type="Gene3D" id="3.90.1150.10">
    <property type="entry name" value="Aspartate Aminotransferase, domain 1"/>
    <property type="match status" value="1"/>
</dbReference>
<name>A0A0B7KBI7_BIOOC</name>
<comment type="cofactor">
    <cofactor evidence="1">
        <name>pyridoxal 5'-phosphate</name>
        <dbReference type="ChEBI" id="CHEBI:597326"/>
    </cofactor>
</comment>
<keyword evidence="4" id="KW-0663">Pyridoxal phosphate</keyword>
<evidence type="ECO:0000256" key="2">
    <source>
        <dbReference type="ARBA" id="ARBA00010008"/>
    </source>
</evidence>
<gene>
    <name evidence="6" type="ORF">BN869_000008885_1</name>
</gene>
<dbReference type="Gene3D" id="3.40.640.10">
    <property type="entry name" value="Type I PLP-dependent aspartate aminotransferase-like (Major domain)"/>
    <property type="match status" value="1"/>
</dbReference>